<evidence type="ECO:0000313" key="1">
    <source>
        <dbReference type="EMBL" id="SHF23398.1"/>
    </source>
</evidence>
<accession>A0A1M4ZZG9</accession>
<dbReference type="STRING" id="1416778.SAMN05443633_103315"/>
<dbReference type="Proteomes" id="UP000184518">
    <property type="component" value="Unassembled WGS sequence"/>
</dbReference>
<dbReference type="EMBL" id="FQUT01000003">
    <property type="protein sequence ID" value="SHF23398.1"/>
    <property type="molecule type" value="Genomic_DNA"/>
</dbReference>
<dbReference type="OrthoDB" id="1359372at2"/>
<organism evidence="1 2">
    <name type="scientific">Chryseobacterium arachidis</name>
    <dbReference type="NCBI Taxonomy" id="1416778"/>
    <lineage>
        <taxon>Bacteria</taxon>
        <taxon>Pseudomonadati</taxon>
        <taxon>Bacteroidota</taxon>
        <taxon>Flavobacteriia</taxon>
        <taxon>Flavobacteriales</taxon>
        <taxon>Weeksellaceae</taxon>
        <taxon>Chryseobacterium group</taxon>
        <taxon>Chryseobacterium</taxon>
    </lineage>
</organism>
<sequence length="165" mass="19511">MNIIENNLSASKKKIKVILTYRIYESDIKNSEFAHFKIVDFSDVLLKNNYHPEKDSELNELEFLSKEIINSEDNIVIYNTGSNFEDFDTISEMLKPHELIINNILVPNEAKRQQQLADGQRAYREHSRWLDFYPGEIEENHKKFAEKIETLKAKYRNTETKVLEI</sequence>
<keyword evidence="2" id="KW-1185">Reference proteome</keyword>
<reference evidence="2" key="1">
    <citation type="submission" date="2016-11" db="EMBL/GenBank/DDBJ databases">
        <authorList>
            <person name="Varghese N."/>
            <person name="Submissions S."/>
        </authorList>
    </citation>
    <scope>NUCLEOTIDE SEQUENCE [LARGE SCALE GENOMIC DNA]</scope>
    <source>
        <strain evidence="2">DSM 27619</strain>
    </source>
</reference>
<dbReference type="RefSeq" id="WP_143152288.1">
    <property type="nucleotide sequence ID" value="NZ_FQUT01000003.1"/>
</dbReference>
<name>A0A1M4ZZG9_9FLAO</name>
<dbReference type="AlphaFoldDB" id="A0A1M4ZZG9"/>
<proteinExistence type="predicted"/>
<gene>
    <name evidence="1" type="ORF">SAMN05443633_103315</name>
</gene>
<protein>
    <submittedName>
        <fullName evidence="1">Uncharacterized protein</fullName>
    </submittedName>
</protein>
<evidence type="ECO:0000313" key="2">
    <source>
        <dbReference type="Proteomes" id="UP000184518"/>
    </source>
</evidence>